<reference evidence="3" key="2">
    <citation type="journal article" date="2017" name="Stand. Genomic Sci.">
        <title>Complete genome sequence of the sulfur-oxidizing chemolithoautotrophic Sulfurovum lithotrophicum 42BKTT.</title>
        <authorList>
            <person name="Jeon W."/>
            <person name="Priscilla L."/>
            <person name="Park G."/>
            <person name="Lee H."/>
            <person name="Lee N."/>
            <person name="Lee D."/>
            <person name="Kwon H."/>
            <person name="Ahn I."/>
            <person name="Lee C."/>
            <person name="Lee H."/>
            <person name="Ahn J."/>
        </authorList>
    </citation>
    <scope>NUCLEOTIDE SEQUENCE [LARGE SCALE GENOMIC DNA]</scope>
    <source>
        <strain evidence="3">ATCC BAA-797 / 42BKT</strain>
    </source>
</reference>
<gene>
    <name evidence="2" type="ORF">YH65_04000</name>
</gene>
<dbReference type="InterPro" id="IPR036429">
    <property type="entry name" value="SpoA-like_sf"/>
</dbReference>
<feature type="domain" description="Flagellar motor switch protein FliN-like C-terminal" evidence="1">
    <location>
        <begin position="111"/>
        <end position="155"/>
    </location>
</feature>
<sequence length="158" mass="18096">MKDENQALRLERLMQKHQVYPEYELCLPSVTLKKSLLKKLSKGDVLLLGMQQMEMILVSEENGCAKAVLVSYDESMTIQIVEPVKYIVNKIDNKKYKEVEISLATLRSRVLEAGHKVETTQVDMDDISLFVEKKKIATARLVMVDDEIAVQIKEVKKI</sequence>
<keyword evidence="3" id="KW-1185">Reference proteome</keyword>
<reference evidence="2 3" key="1">
    <citation type="submission" date="2015-04" db="EMBL/GenBank/DDBJ databases">
        <title>Complete genome sequence of Sulfurovum lithotrophicum ATCC BAA-797T.</title>
        <authorList>
            <person name="Ahn J."/>
            <person name="Park G."/>
            <person name="Jeon W."/>
            <person name="Jang Y."/>
            <person name="Jang M."/>
            <person name="Lee H."/>
            <person name="Lee H."/>
        </authorList>
    </citation>
    <scope>NUCLEOTIDE SEQUENCE [LARGE SCALE GENOMIC DNA]</scope>
    <source>
        <strain evidence="3">ATCC BAA-797 / 42BKT</strain>
    </source>
</reference>
<dbReference type="InterPro" id="IPR001543">
    <property type="entry name" value="FliN-like_C"/>
</dbReference>
<proteinExistence type="predicted"/>
<dbReference type="Pfam" id="PF01052">
    <property type="entry name" value="FliMN_C"/>
    <property type="match status" value="1"/>
</dbReference>
<dbReference type="AlphaFoldDB" id="A0A7U4RQD5"/>
<accession>A0A7U4RQD5</accession>
<organism evidence="2 3">
    <name type="scientific">Sulfurovum lithotrophicum</name>
    <dbReference type="NCBI Taxonomy" id="206403"/>
    <lineage>
        <taxon>Bacteria</taxon>
        <taxon>Pseudomonadati</taxon>
        <taxon>Campylobacterota</taxon>
        <taxon>Epsilonproteobacteria</taxon>
        <taxon>Campylobacterales</taxon>
        <taxon>Sulfurovaceae</taxon>
        <taxon>Sulfurovum</taxon>
    </lineage>
</organism>
<dbReference type="Proteomes" id="UP000034444">
    <property type="component" value="Chromosome"/>
</dbReference>
<name>A0A7U4RQD5_9BACT</name>
<protein>
    <recommendedName>
        <fullName evidence="1">Flagellar motor switch protein FliN-like C-terminal domain-containing protein</fullName>
    </recommendedName>
</protein>
<dbReference type="Gene3D" id="2.30.330.10">
    <property type="entry name" value="SpoA-like"/>
    <property type="match status" value="1"/>
</dbReference>
<evidence type="ECO:0000259" key="1">
    <source>
        <dbReference type="Pfam" id="PF01052"/>
    </source>
</evidence>
<evidence type="ECO:0000313" key="2">
    <source>
        <dbReference type="EMBL" id="AKF24641.1"/>
    </source>
</evidence>
<evidence type="ECO:0000313" key="3">
    <source>
        <dbReference type="Proteomes" id="UP000034444"/>
    </source>
</evidence>
<dbReference type="RefSeq" id="WP_046550734.1">
    <property type="nucleotide sequence ID" value="NZ_CP011308.1"/>
</dbReference>
<dbReference type="EMBL" id="CP011308">
    <property type="protein sequence ID" value="AKF24641.1"/>
    <property type="molecule type" value="Genomic_DNA"/>
</dbReference>
<dbReference type="KEGG" id="slh:YH65_04000"/>